<evidence type="ECO:0000256" key="15">
    <source>
        <dbReference type="ARBA" id="ARBA00025198"/>
    </source>
</evidence>
<evidence type="ECO:0000256" key="6">
    <source>
        <dbReference type="ARBA" id="ARBA00022547"/>
    </source>
</evidence>
<dbReference type="Pfam" id="PF00213">
    <property type="entry name" value="OSCP"/>
    <property type="match status" value="1"/>
</dbReference>
<dbReference type="CDD" id="cd06503">
    <property type="entry name" value="ATP-synt_Fo_b"/>
    <property type="match status" value="1"/>
</dbReference>
<evidence type="ECO:0000313" key="21">
    <source>
        <dbReference type="Proteomes" id="UP000229681"/>
    </source>
</evidence>
<dbReference type="Gene3D" id="6.10.250.1580">
    <property type="match status" value="1"/>
</dbReference>
<evidence type="ECO:0000256" key="19">
    <source>
        <dbReference type="SAM" id="Coils"/>
    </source>
</evidence>
<comment type="similarity">
    <text evidence="1 17 18">Belongs to the ATPase B chain family.</text>
</comment>
<gene>
    <name evidence="17 20" type="primary">atpF</name>
    <name evidence="20" type="ORF">CUN49_06000</name>
</gene>
<keyword evidence="4 17" id="KW-0813">Transport</keyword>
<evidence type="ECO:0000313" key="20">
    <source>
        <dbReference type="EMBL" id="PJF36327.1"/>
    </source>
</evidence>
<feature type="coiled-coil region" evidence="19">
    <location>
        <begin position="34"/>
        <end position="119"/>
    </location>
</feature>
<dbReference type="Pfam" id="PF00430">
    <property type="entry name" value="ATP-synt_B"/>
    <property type="match status" value="1"/>
</dbReference>
<dbReference type="Proteomes" id="UP000229681">
    <property type="component" value="Unassembled WGS sequence"/>
</dbReference>
<evidence type="ECO:0000256" key="8">
    <source>
        <dbReference type="ARBA" id="ARBA00022781"/>
    </source>
</evidence>
<dbReference type="InterPro" id="IPR002146">
    <property type="entry name" value="ATP_synth_b/b'su_bac/chlpt"/>
</dbReference>
<comment type="function">
    <text evidence="15 17">F(1)F(0) ATP synthase produces ATP from ADP in the presence of a proton or sodium gradient. F-type ATPases consist of two structural domains, F(1) containing the extramembraneous catalytic core and F(0) containing the membrane proton channel, linked together by a central stalk and a peripheral stalk. During catalysis, ATP synthesis in the catalytic domain of F(1) is coupled via a rotary mechanism of the central stalk subunits to proton translocation.</text>
</comment>
<dbReference type="InterPro" id="IPR028987">
    <property type="entry name" value="ATP_synth_B-like_membr_sf"/>
</dbReference>
<dbReference type="GO" id="GO:0046933">
    <property type="term" value="F:proton-transporting ATP synthase activity, rotational mechanism"/>
    <property type="evidence" value="ECO:0007669"/>
    <property type="project" value="UniProtKB-UniRule"/>
</dbReference>
<dbReference type="SUPFAM" id="SSF81573">
    <property type="entry name" value="F1F0 ATP synthase subunit B, membrane domain"/>
    <property type="match status" value="1"/>
</dbReference>
<dbReference type="GO" id="GO:0046961">
    <property type="term" value="F:proton-transporting ATPase activity, rotational mechanism"/>
    <property type="evidence" value="ECO:0007669"/>
    <property type="project" value="TreeGrafter"/>
</dbReference>
<evidence type="ECO:0000256" key="11">
    <source>
        <dbReference type="ARBA" id="ARBA00023136"/>
    </source>
</evidence>
<keyword evidence="5 17" id="KW-1003">Cell membrane</keyword>
<comment type="subunit">
    <text evidence="17">F-type ATPases have 2 components, F(1) - the catalytic core - and F(0) - the membrane proton channel. F(1) has five subunits: alpha(3), beta(3), gamma(1), delta(1), epsilon(1). F(0) has three main subunits: a(1), b(2) and c(10-14). The alpha and beta chains form an alternating ring which encloses part of the gamma chain. F(1) is attached to F(0) by a central stalk formed by the gamma and epsilon chains, while a peripheral stalk is formed by the delta and b chains.</text>
</comment>
<comment type="subcellular location">
    <subcellularLocation>
        <location evidence="17">Cell membrane</location>
        <topology evidence="17">Single-pass membrane protein</topology>
    </subcellularLocation>
    <subcellularLocation>
        <location evidence="16">Endomembrane system</location>
        <topology evidence="16">Single-pass membrane protein</topology>
    </subcellularLocation>
</comment>
<dbReference type="HAMAP" id="MF_01398">
    <property type="entry name" value="ATP_synth_b_bprime"/>
    <property type="match status" value="1"/>
</dbReference>
<keyword evidence="13 17" id="KW-0066">ATP synthesis</keyword>
<evidence type="ECO:0000256" key="1">
    <source>
        <dbReference type="ARBA" id="ARBA00005513"/>
    </source>
</evidence>
<evidence type="ECO:0000256" key="9">
    <source>
        <dbReference type="ARBA" id="ARBA00022989"/>
    </source>
</evidence>
<dbReference type="AlphaFoldDB" id="A0A2M8PFK6"/>
<evidence type="ECO:0000256" key="13">
    <source>
        <dbReference type="ARBA" id="ARBA00023310"/>
    </source>
</evidence>
<evidence type="ECO:0000256" key="7">
    <source>
        <dbReference type="ARBA" id="ARBA00022692"/>
    </source>
</evidence>
<comment type="function">
    <text evidence="14">This fusion protein includes a component of the F(0) channel (subunit b) and of the F(1) subunit (subunit delta). Two copies of subunit b and one of delta together form the peripheral 'stator' stalk which links F(1) to F(0).</text>
</comment>
<evidence type="ECO:0000256" key="5">
    <source>
        <dbReference type="ARBA" id="ARBA00022475"/>
    </source>
</evidence>
<dbReference type="GO" id="GO:0005886">
    <property type="term" value="C:plasma membrane"/>
    <property type="evidence" value="ECO:0007669"/>
    <property type="project" value="UniProtKB-SubCell"/>
</dbReference>
<accession>A0A2M8PFK6</accession>
<sequence length="232" mass="25583">MERLGINGGFLLAQIVNFVILALILWALVWKPLVKALETRRERIAKGLEDARAAEQRLAEASREADKLMEQRRIEANKLIEEARARSEEQTRALIEEAKREAEALRAKAREEALAERDKILGGVRDQVARIAIAATERLVGSLDEARAQAIVNDFLVHMPPEARGMGGNVEVISALPLTKDEQEKIKAETGAQHITFRVDPSILGGLVLRSGENVVDGSVRSNLQSLAAQML</sequence>
<dbReference type="PANTHER" id="PTHR33445:SF1">
    <property type="entry name" value="ATP SYNTHASE SUBUNIT B"/>
    <property type="match status" value="1"/>
</dbReference>
<comment type="caution">
    <text evidence="20">The sequence shown here is derived from an EMBL/GenBank/DDBJ whole genome shotgun (WGS) entry which is preliminary data.</text>
</comment>
<keyword evidence="6 17" id="KW-0138">CF(0)</keyword>
<evidence type="ECO:0000256" key="4">
    <source>
        <dbReference type="ARBA" id="ARBA00022448"/>
    </source>
</evidence>
<organism evidence="20 21">
    <name type="scientific">Candidatus Thermofonsia Clade 1 bacterium</name>
    <dbReference type="NCBI Taxonomy" id="2364210"/>
    <lineage>
        <taxon>Bacteria</taxon>
        <taxon>Bacillati</taxon>
        <taxon>Chloroflexota</taxon>
        <taxon>Candidatus Thermofontia</taxon>
        <taxon>Candidatus Thermofonsia Clade 1</taxon>
    </lineage>
</organism>
<reference evidence="20 21" key="1">
    <citation type="submission" date="2017-11" db="EMBL/GenBank/DDBJ databases">
        <title>Evolution of Phototrophy in the Chloroflexi Phylum Driven by Horizontal Gene Transfer.</title>
        <authorList>
            <person name="Ward L.M."/>
            <person name="Hemp J."/>
            <person name="Shih P.M."/>
            <person name="Mcglynn S.E."/>
            <person name="Fischer W."/>
        </authorList>
    </citation>
    <scope>NUCLEOTIDE SEQUENCE [LARGE SCALE GENOMIC DNA]</scope>
    <source>
        <strain evidence="20">JP3_13</strain>
    </source>
</reference>
<protein>
    <recommendedName>
        <fullName evidence="17">ATP synthase subunit b</fullName>
    </recommendedName>
    <alternativeName>
        <fullName evidence="17">ATP synthase F(0) sector subunit b</fullName>
    </alternativeName>
    <alternativeName>
        <fullName evidence="17">ATPase subunit I</fullName>
    </alternativeName>
    <alternativeName>
        <fullName evidence="17">F-type ATPase subunit b</fullName>
        <shortName evidence="17">F-ATPase subunit b</shortName>
    </alternativeName>
</protein>
<comment type="function">
    <text evidence="17">Component of the F(0) channel, it forms part of the peripheral stalk, linking F(1) to F(0).</text>
</comment>
<evidence type="ECO:0000256" key="18">
    <source>
        <dbReference type="RuleBase" id="RU003848"/>
    </source>
</evidence>
<keyword evidence="7 17" id="KW-0812">Transmembrane</keyword>
<keyword evidence="12" id="KW-0511">Multifunctional enzyme</keyword>
<proteinExistence type="inferred from homology"/>
<dbReference type="NCBIfam" id="TIGR01144">
    <property type="entry name" value="ATP_synt_b"/>
    <property type="match status" value="1"/>
</dbReference>
<evidence type="ECO:0000256" key="3">
    <source>
        <dbReference type="ARBA" id="ARBA00010811"/>
    </source>
</evidence>
<evidence type="ECO:0000256" key="12">
    <source>
        <dbReference type="ARBA" id="ARBA00023268"/>
    </source>
</evidence>
<dbReference type="InterPro" id="IPR000711">
    <property type="entry name" value="ATPase_OSCP/dsu"/>
</dbReference>
<keyword evidence="9 17" id="KW-1133">Transmembrane helix</keyword>
<comment type="similarity">
    <text evidence="3">In the N-terminal section; belongs to the ATPase B chain family.</text>
</comment>
<evidence type="ECO:0000256" key="16">
    <source>
        <dbReference type="ARBA" id="ARBA00037847"/>
    </source>
</evidence>
<dbReference type="GO" id="GO:0045259">
    <property type="term" value="C:proton-transporting ATP synthase complex"/>
    <property type="evidence" value="ECO:0007669"/>
    <property type="project" value="UniProtKB-KW"/>
</dbReference>
<keyword evidence="10 17" id="KW-0406">Ion transport</keyword>
<dbReference type="EMBL" id="PGTM01000062">
    <property type="protein sequence ID" value="PJF36327.1"/>
    <property type="molecule type" value="Genomic_DNA"/>
</dbReference>
<evidence type="ECO:0000256" key="2">
    <source>
        <dbReference type="ARBA" id="ARBA00010377"/>
    </source>
</evidence>
<evidence type="ECO:0000256" key="17">
    <source>
        <dbReference type="HAMAP-Rule" id="MF_01398"/>
    </source>
</evidence>
<dbReference type="GO" id="GO:0012505">
    <property type="term" value="C:endomembrane system"/>
    <property type="evidence" value="ECO:0007669"/>
    <property type="project" value="UniProtKB-SubCell"/>
</dbReference>
<comment type="similarity">
    <text evidence="2">In the C-terminal section; belongs to the ATPase delta chain family.</text>
</comment>
<keyword evidence="11 17" id="KW-0472">Membrane</keyword>
<dbReference type="InterPro" id="IPR005864">
    <property type="entry name" value="ATP_synth_F0_bsu_bac"/>
</dbReference>
<feature type="transmembrane region" description="Helical" evidence="17">
    <location>
        <begin position="6"/>
        <end position="30"/>
    </location>
</feature>
<evidence type="ECO:0000256" key="10">
    <source>
        <dbReference type="ARBA" id="ARBA00023065"/>
    </source>
</evidence>
<dbReference type="InterPro" id="IPR050059">
    <property type="entry name" value="ATP_synthase_B_chain"/>
</dbReference>
<evidence type="ECO:0000256" key="14">
    <source>
        <dbReference type="ARBA" id="ARBA00024925"/>
    </source>
</evidence>
<name>A0A2M8PFK6_9CHLR</name>
<keyword evidence="8 17" id="KW-0375">Hydrogen ion transport</keyword>
<keyword evidence="19" id="KW-0175">Coiled coil</keyword>
<dbReference type="PANTHER" id="PTHR33445">
    <property type="entry name" value="ATP SYNTHASE SUBUNIT B', CHLOROPLASTIC"/>
    <property type="match status" value="1"/>
</dbReference>